<protein>
    <submittedName>
        <fullName evidence="1">Uncharacterized protein</fullName>
    </submittedName>
</protein>
<comment type="caution">
    <text evidence="1">The sequence shown here is derived from an EMBL/GenBank/DDBJ whole genome shotgun (WGS) entry which is preliminary data.</text>
</comment>
<organism evidence="1 2">
    <name type="scientific">Trichinella pseudospiralis</name>
    <name type="common">Parasitic roundworm</name>
    <dbReference type="NCBI Taxonomy" id="6337"/>
    <lineage>
        <taxon>Eukaryota</taxon>
        <taxon>Metazoa</taxon>
        <taxon>Ecdysozoa</taxon>
        <taxon>Nematoda</taxon>
        <taxon>Enoplea</taxon>
        <taxon>Dorylaimia</taxon>
        <taxon>Trichinellida</taxon>
        <taxon>Trichinellidae</taxon>
        <taxon>Trichinella</taxon>
    </lineage>
</organism>
<dbReference type="AlphaFoldDB" id="A0A0V1DTU2"/>
<evidence type="ECO:0000313" key="1">
    <source>
        <dbReference type="EMBL" id="KRY65001.1"/>
    </source>
</evidence>
<proteinExistence type="predicted"/>
<evidence type="ECO:0000313" key="2">
    <source>
        <dbReference type="Proteomes" id="UP000054632"/>
    </source>
</evidence>
<dbReference type="Proteomes" id="UP000054632">
    <property type="component" value="Unassembled WGS sequence"/>
</dbReference>
<reference evidence="1 2" key="1">
    <citation type="submission" date="2015-01" db="EMBL/GenBank/DDBJ databases">
        <title>Evolution of Trichinella species and genotypes.</title>
        <authorList>
            <person name="Korhonen P.K."/>
            <person name="Edoardo P."/>
            <person name="Giuseppe L.R."/>
            <person name="Gasser R.B."/>
        </authorList>
    </citation>
    <scope>NUCLEOTIDE SEQUENCE [LARGE SCALE GENOMIC DNA]</scope>
    <source>
        <strain evidence="1">ISS13</strain>
    </source>
</reference>
<name>A0A0V1DTU2_TRIPS</name>
<sequence length="121" mass="13815">MYQILVVFVVKCLENVLKSATAGSWPELKVHIPFKFEESSVKWSQNCTVDPYINLDCRIKAALQSFREKYLGSMDNVVVVFVDKSLESVLRRIGIQSQVLFKLHAPTVDDDSPLTQLNIRK</sequence>
<gene>
    <name evidence="1" type="ORF">T4A_4950</name>
</gene>
<dbReference type="EMBL" id="JYDR01000240">
    <property type="protein sequence ID" value="KRY65001.1"/>
    <property type="molecule type" value="Genomic_DNA"/>
</dbReference>
<accession>A0A0V1DTU2</accession>